<sequence length="68" mass="7829">MTAILIGPFDRHYCGRLYLIDMINMEIANANNVKNITISSVYKYLNKILSRVDLKVFFTYASSYCLKG</sequence>
<reference evidence="1" key="1">
    <citation type="submission" date="2014-05" db="EMBL/GenBank/DDBJ databases">
        <authorList>
            <person name="Chronopoulou M."/>
        </authorList>
    </citation>
    <scope>NUCLEOTIDE SEQUENCE</scope>
    <source>
        <tissue evidence="1">Whole organism</tissue>
    </source>
</reference>
<proteinExistence type="predicted"/>
<accession>A0A0K2TEE1</accession>
<name>A0A0K2TEE1_LEPSM</name>
<protein>
    <submittedName>
        <fullName evidence="1">Putative LOC100904791 [Metaseiulus occidentalis]</fullName>
    </submittedName>
</protein>
<dbReference type="EMBL" id="HACA01007013">
    <property type="protein sequence ID" value="CDW24374.1"/>
    <property type="molecule type" value="Transcribed_RNA"/>
</dbReference>
<evidence type="ECO:0000313" key="1">
    <source>
        <dbReference type="EMBL" id="CDW24374.1"/>
    </source>
</evidence>
<organism evidence="1">
    <name type="scientific">Lepeophtheirus salmonis</name>
    <name type="common">Salmon louse</name>
    <name type="synonym">Caligus salmonis</name>
    <dbReference type="NCBI Taxonomy" id="72036"/>
    <lineage>
        <taxon>Eukaryota</taxon>
        <taxon>Metazoa</taxon>
        <taxon>Ecdysozoa</taxon>
        <taxon>Arthropoda</taxon>
        <taxon>Crustacea</taxon>
        <taxon>Multicrustacea</taxon>
        <taxon>Hexanauplia</taxon>
        <taxon>Copepoda</taxon>
        <taxon>Siphonostomatoida</taxon>
        <taxon>Caligidae</taxon>
        <taxon>Lepeophtheirus</taxon>
    </lineage>
</organism>
<dbReference type="AlphaFoldDB" id="A0A0K2TEE1"/>